<name>A0A1X7ANS2_9GAMM</name>
<protein>
    <submittedName>
        <fullName evidence="4">Transcriptional regulator BetI</fullName>
    </submittedName>
</protein>
<feature type="domain" description="HTH tetR-type" evidence="3">
    <location>
        <begin position="8"/>
        <end position="68"/>
    </location>
</feature>
<dbReference type="PROSITE" id="PS50977">
    <property type="entry name" value="HTH_TETR_2"/>
    <property type="match status" value="1"/>
</dbReference>
<proteinExistence type="predicted"/>
<feature type="DNA-binding region" description="H-T-H motif" evidence="2">
    <location>
        <begin position="31"/>
        <end position="50"/>
    </location>
</feature>
<accession>A0A1X7ANS2</accession>
<reference evidence="4 5" key="1">
    <citation type="submission" date="2017-03" db="EMBL/GenBank/DDBJ databases">
        <authorList>
            <person name="Afonso C.L."/>
            <person name="Miller P.J."/>
            <person name="Scott M.A."/>
            <person name="Spackman E."/>
            <person name="Goraichik I."/>
            <person name="Dimitrov K.M."/>
            <person name="Suarez D.L."/>
            <person name="Swayne D.E."/>
        </authorList>
    </citation>
    <scope>NUCLEOTIDE SEQUENCE [LARGE SCALE GENOMIC DNA]</scope>
    <source>
        <strain evidence="4">SB41UT1</strain>
    </source>
</reference>
<evidence type="ECO:0000313" key="4">
    <source>
        <dbReference type="EMBL" id="SMA49936.1"/>
    </source>
</evidence>
<evidence type="ECO:0000256" key="2">
    <source>
        <dbReference type="PROSITE-ProRule" id="PRU00335"/>
    </source>
</evidence>
<dbReference type="EMBL" id="FWPT01000009">
    <property type="protein sequence ID" value="SMA49936.1"/>
    <property type="molecule type" value="Genomic_DNA"/>
</dbReference>
<organism evidence="4 5">
    <name type="scientific">Parendozoicomonas haliclonae</name>
    <dbReference type="NCBI Taxonomy" id="1960125"/>
    <lineage>
        <taxon>Bacteria</taxon>
        <taxon>Pseudomonadati</taxon>
        <taxon>Pseudomonadota</taxon>
        <taxon>Gammaproteobacteria</taxon>
        <taxon>Oceanospirillales</taxon>
        <taxon>Endozoicomonadaceae</taxon>
        <taxon>Parendozoicomonas</taxon>
    </lineage>
</organism>
<dbReference type="InterPro" id="IPR009057">
    <property type="entry name" value="Homeodomain-like_sf"/>
</dbReference>
<dbReference type="AlphaFoldDB" id="A0A1X7ANS2"/>
<dbReference type="RefSeq" id="WP_087112379.1">
    <property type="nucleotide sequence ID" value="NZ_CBCSCN010000011.1"/>
</dbReference>
<evidence type="ECO:0000256" key="1">
    <source>
        <dbReference type="ARBA" id="ARBA00023125"/>
    </source>
</evidence>
<dbReference type="InterPro" id="IPR001647">
    <property type="entry name" value="HTH_TetR"/>
</dbReference>
<keyword evidence="5" id="KW-1185">Reference proteome</keyword>
<evidence type="ECO:0000259" key="3">
    <source>
        <dbReference type="PROSITE" id="PS50977"/>
    </source>
</evidence>
<dbReference type="OrthoDB" id="9809265at2"/>
<evidence type="ECO:0000313" key="5">
    <source>
        <dbReference type="Proteomes" id="UP000196573"/>
    </source>
</evidence>
<dbReference type="SUPFAM" id="SSF46689">
    <property type="entry name" value="Homeodomain-like"/>
    <property type="match status" value="1"/>
</dbReference>
<dbReference type="Gene3D" id="1.10.357.10">
    <property type="entry name" value="Tetracycline Repressor, domain 2"/>
    <property type="match status" value="1"/>
</dbReference>
<dbReference type="Proteomes" id="UP000196573">
    <property type="component" value="Unassembled WGS sequence"/>
</dbReference>
<dbReference type="GO" id="GO:0003677">
    <property type="term" value="F:DNA binding"/>
    <property type="evidence" value="ECO:0007669"/>
    <property type="project" value="UniProtKB-UniRule"/>
</dbReference>
<sequence>MARPSKKKERTEQVMQAFQRCVARYGLEGTTLERIAEESGLQRSLVRHFVGNREDMVRQLAEWVQERSDQQWRELQAALPQHNRVQALLMYLFDYDYTDSELMMLVASLTFAAGRDEYLRQVMQVWVVQFSQELKDILHHDYPQASEQNLDAVAFGLTSLYLNLDSLQPLALVNQYRDATRDAAMLLVEILKG</sequence>
<gene>
    <name evidence="4" type="ORF">EHSB41UT_03727</name>
</gene>
<keyword evidence="1 2" id="KW-0238">DNA-binding</keyword>